<dbReference type="Pfam" id="PF26128">
    <property type="entry name" value="Gad2"/>
    <property type="match status" value="1"/>
</dbReference>
<dbReference type="EMBL" id="MN739667">
    <property type="protein sequence ID" value="QHT19501.1"/>
    <property type="molecule type" value="Genomic_DNA"/>
</dbReference>
<sequence>MEPGAVAARAAEPAVAAPAVADPAVAAPAVAEPAIAAPAVADPAAAAGPGQRVDEWAPLVTTALAAAGVAPDRFSALLKRHEALLAGGFVLKAVTGAADEREADMDIYVPVKEIPAFITALRENDGLLQNAITHYREMAASFYCSSFLRKNGIRKVYKFGNASRRVTENVKNPMDIMAVRNKRTPLAVVNNFDLTCCQVWYDGESVYASHPDHIRTKTAFLQPEYIETFLGGNRFLTRRLRKYISRGFTISYAPQQTALPEISAVLKSQTVAARGFRCGNPTHGAVRRHDDPAWMEKWLMRLTKRWVTRVTDGNDGSMTVPLGNERRGGDITLPEGPNTAILTFKYSQIRRFDVKPDDGYDTDDMDPDSLKSLAVTNYPAVALVAPNAVELAPAPLDPELLYRRTMTALLVNIYKKPRYEESHWGSLLHKMYEAIERRLADEAAGLPARSSYIIEREIYPVMKVYLEYLRSKILKEGTDQFYIDGPIYHIHNHPAEGGITPDSLEAYLTGHLLDEDKDSVPCYFMPEEVVRGQPLPARNCALKLKREEIHAIVSKEFYMKWIRPAPVKTGLNQIIGAYDTTLANVKTHDDEYGDLFSATMCPYCLQYEQREGGCAYITHANTKQLAGSEAPFCSGDFLVAAIKDKYVALGRQIEPHGFTHMEFCVECGRPCWNHQHFNLDDAAPGLVAHRMVGDADGGNQHIDYGTCGGGGRAELYARILAVRDVFAKAGPPRAAAAERLEAALAADAAAKDPAMLARGAAIAAQAPDVRAWNRPVPATKTYTDAAYTGAAAAAEESFGGEADGSLGGEPVVPRAPAIPAAPAAAAAPPAVGGRRRTRKFYKRNSKTRRA</sequence>
<organism evidence="2">
    <name type="scientific">viral metagenome</name>
    <dbReference type="NCBI Taxonomy" id="1070528"/>
    <lineage>
        <taxon>unclassified sequences</taxon>
        <taxon>metagenomes</taxon>
        <taxon>organismal metagenomes</taxon>
    </lineage>
</organism>
<proteinExistence type="predicted"/>
<dbReference type="AlphaFoldDB" id="A0A6C0DSJ3"/>
<accession>A0A6C0DSJ3</accession>
<evidence type="ECO:0000256" key="1">
    <source>
        <dbReference type="SAM" id="MobiDB-lite"/>
    </source>
</evidence>
<reference evidence="2" key="1">
    <citation type="journal article" date="2020" name="Nature">
        <title>Giant virus diversity and host interactions through global metagenomics.</title>
        <authorList>
            <person name="Schulz F."/>
            <person name="Roux S."/>
            <person name="Paez-Espino D."/>
            <person name="Jungbluth S."/>
            <person name="Walsh D.A."/>
            <person name="Denef V.J."/>
            <person name="McMahon K.D."/>
            <person name="Konstantinidis K.T."/>
            <person name="Eloe-Fadrosh E.A."/>
            <person name="Kyrpides N.C."/>
            <person name="Woyke T."/>
        </authorList>
    </citation>
    <scope>NUCLEOTIDE SEQUENCE</scope>
    <source>
        <strain evidence="2">GVMAG-M-3300023174-57</strain>
    </source>
</reference>
<evidence type="ECO:0000313" key="2">
    <source>
        <dbReference type="EMBL" id="QHT19501.1"/>
    </source>
</evidence>
<feature type="region of interest" description="Disordered" evidence="1">
    <location>
        <begin position="820"/>
        <end position="850"/>
    </location>
</feature>
<name>A0A6C0DSJ3_9ZZZZ</name>
<feature type="compositionally biased region" description="Low complexity" evidence="1">
    <location>
        <begin position="820"/>
        <end position="831"/>
    </location>
</feature>
<feature type="compositionally biased region" description="Basic residues" evidence="1">
    <location>
        <begin position="833"/>
        <end position="850"/>
    </location>
</feature>
<protein>
    <submittedName>
        <fullName evidence="2">Uncharacterized protein</fullName>
    </submittedName>
</protein>